<sequence>MAGKPADLRDVHIGSLIEERRLRAGLSREALANPLDVSLSQLGKYLKGANRLSATDLDVVARVLGVPVGFFFEGMPGRDQLSPGLSDRPQARLETQAGWTDFAEAVARAADTHLDEERRQSLGSLVRAIDHALSGQHLFDKPDAFGPSD</sequence>
<proteinExistence type="predicted"/>
<reference evidence="2 3" key="1">
    <citation type="journal article" date="2015" name="Genome Announc.">
        <title>Complete Genome Sequence of Methylobacterium aquaticum Strain 22A, Isolated from Racomitrium japonicum Moss.</title>
        <authorList>
            <person name="Tani A."/>
            <person name="Ogura Y."/>
            <person name="Hayashi T."/>
            <person name="Kimbara K."/>
        </authorList>
    </citation>
    <scope>NUCLEOTIDE SEQUENCE [LARGE SCALE GENOMIC DNA]</scope>
    <source>
        <strain evidence="2 3">MA-22A</strain>
        <plasmid evidence="3">Plasmid pMaq22A_1p DNA</plasmid>
    </source>
</reference>
<dbReference type="InterPro" id="IPR010982">
    <property type="entry name" value="Lambda_DNA-bd_dom_sf"/>
</dbReference>
<dbReference type="EMBL" id="AP014705">
    <property type="protein sequence ID" value="BAQ49137.1"/>
    <property type="molecule type" value="Genomic_DNA"/>
</dbReference>
<dbReference type="GO" id="GO:0003677">
    <property type="term" value="F:DNA binding"/>
    <property type="evidence" value="ECO:0007669"/>
    <property type="project" value="InterPro"/>
</dbReference>
<dbReference type="SUPFAM" id="SSF47413">
    <property type="entry name" value="lambda repressor-like DNA-binding domains"/>
    <property type="match status" value="1"/>
</dbReference>
<dbReference type="SMART" id="SM00530">
    <property type="entry name" value="HTH_XRE"/>
    <property type="match status" value="1"/>
</dbReference>
<evidence type="ECO:0000313" key="3">
    <source>
        <dbReference type="Proteomes" id="UP000061432"/>
    </source>
</evidence>
<geneLocation type="plasmid" evidence="3">
    <name>pMaq22A_1p DNA</name>
</geneLocation>
<dbReference type="AlphaFoldDB" id="A0A0C6FPS2"/>
<evidence type="ECO:0000313" key="2">
    <source>
        <dbReference type="EMBL" id="BAQ49137.1"/>
    </source>
</evidence>
<keyword evidence="2" id="KW-0614">Plasmid</keyword>
<gene>
    <name evidence="2" type="primary">hipB</name>
    <name evidence="2" type="ORF">Maq22A_1p34330</name>
</gene>
<dbReference type="CDD" id="cd00093">
    <property type="entry name" value="HTH_XRE"/>
    <property type="match status" value="1"/>
</dbReference>
<reference evidence="3" key="2">
    <citation type="submission" date="2015-01" db="EMBL/GenBank/DDBJ databases">
        <title>Complete genome sequence of Methylobacterium aquaticum strain 22A.</title>
        <authorList>
            <person name="Tani A."/>
            <person name="Ogura Y."/>
            <person name="Hayashi T."/>
        </authorList>
    </citation>
    <scope>NUCLEOTIDE SEQUENCE [LARGE SCALE GENOMIC DNA]</scope>
    <source>
        <strain evidence="3">MA-22A</strain>
        <plasmid evidence="3">Plasmid pMaq22A_1p DNA</plasmid>
    </source>
</reference>
<dbReference type="OrthoDB" id="9797172at2"/>
<organism evidence="2 3">
    <name type="scientific">Methylobacterium aquaticum</name>
    <dbReference type="NCBI Taxonomy" id="270351"/>
    <lineage>
        <taxon>Bacteria</taxon>
        <taxon>Pseudomonadati</taxon>
        <taxon>Pseudomonadota</taxon>
        <taxon>Alphaproteobacteria</taxon>
        <taxon>Hyphomicrobiales</taxon>
        <taxon>Methylobacteriaceae</taxon>
        <taxon>Methylobacterium</taxon>
    </lineage>
</organism>
<evidence type="ECO:0000259" key="1">
    <source>
        <dbReference type="PROSITE" id="PS50943"/>
    </source>
</evidence>
<dbReference type="PATRIC" id="fig|270351.10.peg.6179"/>
<protein>
    <submittedName>
        <fullName evidence="2">XRE family transcriptional regulator</fullName>
    </submittedName>
</protein>
<dbReference type="Pfam" id="PF13560">
    <property type="entry name" value="HTH_31"/>
    <property type="match status" value="1"/>
</dbReference>
<name>A0A0C6FPS2_9HYPH</name>
<dbReference type="InterPro" id="IPR001387">
    <property type="entry name" value="Cro/C1-type_HTH"/>
</dbReference>
<dbReference type="Gene3D" id="1.10.260.40">
    <property type="entry name" value="lambda repressor-like DNA-binding domains"/>
    <property type="match status" value="1"/>
</dbReference>
<dbReference type="KEGG" id="maqu:Maq22A_1p34330"/>
<accession>A0A0C6FPS2</accession>
<dbReference type="Proteomes" id="UP000061432">
    <property type="component" value="Plasmid pMaq22A_1p"/>
</dbReference>
<feature type="domain" description="HTH cro/C1-type" evidence="1">
    <location>
        <begin position="17"/>
        <end position="71"/>
    </location>
</feature>
<dbReference type="RefSeq" id="WP_060850269.1">
    <property type="nucleotide sequence ID" value="NZ_AP014705.1"/>
</dbReference>
<dbReference type="PROSITE" id="PS50943">
    <property type="entry name" value="HTH_CROC1"/>
    <property type="match status" value="1"/>
</dbReference>